<accession>A0AA88IXT3</accession>
<reference evidence="1" key="1">
    <citation type="submission" date="2023-07" db="EMBL/GenBank/DDBJ databases">
        <title>draft genome sequence of fig (Ficus carica).</title>
        <authorList>
            <person name="Takahashi T."/>
            <person name="Nishimura K."/>
        </authorList>
    </citation>
    <scope>NUCLEOTIDE SEQUENCE</scope>
</reference>
<gene>
    <name evidence="1" type="ORF">TIFTF001_026253</name>
</gene>
<dbReference type="SUPFAM" id="SSF117281">
    <property type="entry name" value="Kelch motif"/>
    <property type="match status" value="1"/>
</dbReference>
<sequence>MGSYSSNSEVRPHVIRNPLSGIRIYMSFFGKDGPNALTMSNWIDYYDPSNDTWRRLTSLPGLMDNHAIKGFSMVAIGDFIFIVGGKLCRKVIMTAQLDHDSDAVEEVELEVRASVLRYNLRTNTWSKCSPMRIPRFDFACTVCDGRIYVVGGKCAFGSGRGLASAEVYNPAVDTWDPLPDLTTPRYKCVAVMWQGKVHVVGGFGGVEGPLAVKERCSAEVYDCESATWKLMVGMWQLDVPPNQIVAVGDKLFSSGDCLNAWKGHIEVYDGKIGIWDEVDGSYFEHISSPVSTSDATEANWPPMRRLYLTMAPIETHLYFFVSHRKPGEIARSISAVHVFDTSASGEGRGWRSFEAVEKEGERELCSHCCVGRVPQAP</sequence>
<dbReference type="PANTHER" id="PTHR47365">
    <property type="entry name" value="PLANT PROTEIN, PUTATIVE-RELATED"/>
    <property type="match status" value="1"/>
</dbReference>
<name>A0AA88IXT3_FICCA</name>
<organism evidence="1 2">
    <name type="scientific">Ficus carica</name>
    <name type="common">Common fig</name>
    <dbReference type="NCBI Taxonomy" id="3494"/>
    <lineage>
        <taxon>Eukaryota</taxon>
        <taxon>Viridiplantae</taxon>
        <taxon>Streptophyta</taxon>
        <taxon>Embryophyta</taxon>
        <taxon>Tracheophyta</taxon>
        <taxon>Spermatophyta</taxon>
        <taxon>Magnoliopsida</taxon>
        <taxon>eudicotyledons</taxon>
        <taxon>Gunneridae</taxon>
        <taxon>Pentapetalae</taxon>
        <taxon>rosids</taxon>
        <taxon>fabids</taxon>
        <taxon>Rosales</taxon>
        <taxon>Moraceae</taxon>
        <taxon>Ficeae</taxon>
        <taxon>Ficus</taxon>
    </lineage>
</organism>
<dbReference type="SMART" id="SM00612">
    <property type="entry name" value="Kelch"/>
    <property type="match status" value="2"/>
</dbReference>
<evidence type="ECO:0000313" key="2">
    <source>
        <dbReference type="Proteomes" id="UP001187192"/>
    </source>
</evidence>
<protein>
    <submittedName>
        <fullName evidence="1">Uncharacterized protein</fullName>
    </submittedName>
</protein>
<dbReference type="PANTHER" id="PTHR47365:SF2">
    <property type="entry name" value="KELCH-LIKE PROTEIN 23"/>
    <property type="match status" value="1"/>
</dbReference>
<comment type="caution">
    <text evidence="1">The sequence shown here is derived from an EMBL/GenBank/DDBJ whole genome shotgun (WGS) entry which is preliminary data.</text>
</comment>
<evidence type="ECO:0000313" key="1">
    <source>
        <dbReference type="EMBL" id="GMN57155.1"/>
    </source>
</evidence>
<dbReference type="Gramene" id="FCD_00019407-RA">
    <property type="protein sequence ID" value="FCD_00019407-RA:cds"/>
    <property type="gene ID" value="FCD_00019407"/>
</dbReference>
<keyword evidence="2" id="KW-1185">Reference proteome</keyword>
<dbReference type="Proteomes" id="UP001187192">
    <property type="component" value="Unassembled WGS sequence"/>
</dbReference>
<proteinExistence type="predicted"/>
<dbReference type="Gene3D" id="2.120.10.80">
    <property type="entry name" value="Kelch-type beta propeller"/>
    <property type="match status" value="1"/>
</dbReference>
<dbReference type="InterPro" id="IPR015915">
    <property type="entry name" value="Kelch-typ_b-propeller"/>
</dbReference>
<dbReference type="EMBL" id="BTGU01000068">
    <property type="protein sequence ID" value="GMN57155.1"/>
    <property type="molecule type" value="Genomic_DNA"/>
</dbReference>
<dbReference type="InterPro" id="IPR006652">
    <property type="entry name" value="Kelch_1"/>
</dbReference>
<dbReference type="AlphaFoldDB" id="A0AA88IXT3"/>
<dbReference type="Pfam" id="PF01344">
    <property type="entry name" value="Kelch_1"/>
    <property type="match status" value="2"/>
</dbReference>